<dbReference type="Pfam" id="PF14508">
    <property type="entry name" value="GH97_N"/>
    <property type="match status" value="1"/>
</dbReference>
<dbReference type="GO" id="GO:0016798">
    <property type="term" value="F:hydrolase activity, acting on glycosyl bonds"/>
    <property type="evidence" value="ECO:0007669"/>
    <property type="project" value="UniProtKB-KW"/>
</dbReference>
<dbReference type="STRING" id="1379910.TH63_00410"/>
<dbReference type="SUPFAM" id="SSF51445">
    <property type="entry name" value="(Trans)glycosidases"/>
    <property type="match status" value="1"/>
</dbReference>
<name>A0A0H4VFP9_9BACT</name>
<evidence type="ECO:0000313" key="9">
    <source>
        <dbReference type="EMBL" id="AKQ44445.1"/>
    </source>
</evidence>
<dbReference type="InterPro" id="IPR052720">
    <property type="entry name" value="Glycosyl_hydrolase_97"/>
</dbReference>
<evidence type="ECO:0000256" key="1">
    <source>
        <dbReference type="ARBA" id="ARBA00001913"/>
    </source>
</evidence>
<proteinExistence type="predicted"/>
<dbReference type="InterPro" id="IPR013780">
    <property type="entry name" value="Glyco_hydro_b"/>
</dbReference>
<evidence type="ECO:0000313" key="10">
    <source>
        <dbReference type="Proteomes" id="UP000036458"/>
    </source>
</evidence>
<dbReference type="AlphaFoldDB" id="A0A0H4VFP9"/>
<dbReference type="Gene3D" id="2.60.40.1180">
    <property type="entry name" value="Golgi alpha-mannosidase II"/>
    <property type="match status" value="1"/>
</dbReference>
<keyword evidence="10" id="KW-1185">Reference proteome</keyword>
<organism evidence="9 10">
    <name type="scientific">Rufibacter radiotolerans</name>
    <dbReference type="NCBI Taxonomy" id="1379910"/>
    <lineage>
        <taxon>Bacteria</taxon>
        <taxon>Pseudomonadati</taxon>
        <taxon>Bacteroidota</taxon>
        <taxon>Cytophagia</taxon>
        <taxon>Cytophagales</taxon>
        <taxon>Hymenobacteraceae</taxon>
        <taxon>Rufibacter</taxon>
    </lineage>
</organism>
<evidence type="ECO:0000259" key="8">
    <source>
        <dbReference type="Pfam" id="PF14509"/>
    </source>
</evidence>
<dbReference type="GO" id="GO:0030246">
    <property type="term" value="F:carbohydrate binding"/>
    <property type="evidence" value="ECO:0007669"/>
    <property type="project" value="InterPro"/>
</dbReference>
<evidence type="ECO:0000256" key="3">
    <source>
        <dbReference type="ARBA" id="ARBA00022801"/>
    </source>
</evidence>
<dbReference type="Pfam" id="PF14509">
    <property type="entry name" value="GH97_C"/>
    <property type="match status" value="1"/>
</dbReference>
<dbReference type="Gene3D" id="2.70.98.10">
    <property type="match status" value="1"/>
</dbReference>
<dbReference type="EMBL" id="CP010777">
    <property type="protein sequence ID" value="AKQ44445.1"/>
    <property type="molecule type" value="Genomic_DNA"/>
</dbReference>
<feature type="domain" description="Glycosyl-hydrolase 97 N-terminal" evidence="7">
    <location>
        <begin position="30"/>
        <end position="293"/>
    </location>
</feature>
<dbReference type="InterPro" id="IPR029483">
    <property type="entry name" value="GH97_C"/>
</dbReference>
<dbReference type="PANTHER" id="PTHR35803:SF2">
    <property type="entry name" value="RETAINING ALPHA-GALACTOSIDASE"/>
    <property type="match status" value="1"/>
</dbReference>
<dbReference type="KEGG" id="ruf:TH63_00410"/>
<protein>
    <submittedName>
        <fullName evidence="9">Alpha-glucosidase</fullName>
    </submittedName>
</protein>
<dbReference type="Pfam" id="PF10566">
    <property type="entry name" value="Glyco_hydro_97"/>
    <property type="match status" value="1"/>
</dbReference>
<gene>
    <name evidence="9" type="ORF">TH63_00410</name>
</gene>
<reference evidence="9 10" key="1">
    <citation type="submission" date="2015-01" db="EMBL/GenBank/DDBJ databases">
        <title>Rufibacter sp./DG31D/ whole genome sequencing.</title>
        <authorList>
            <person name="Kim M.K."/>
            <person name="Srinivasan S."/>
            <person name="Lee J.-J."/>
        </authorList>
    </citation>
    <scope>NUCLEOTIDE SEQUENCE [LARGE SCALE GENOMIC DNA]</scope>
    <source>
        <strain evidence="9 10">DG31D</strain>
    </source>
</reference>
<dbReference type="InterPro" id="IPR014718">
    <property type="entry name" value="GH-type_carb-bd"/>
</dbReference>
<accession>A0A0H4VFP9</accession>
<evidence type="ECO:0000256" key="5">
    <source>
        <dbReference type="ARBA" id="ARBA00023295"/>
    </source>
</evidence>
<evidence type="ECO:0000256" key="2">
    <source>
        <dbReference type="ARBA" id="ARBA00011245"/>
    </source>
</evidence>
<dbReference type="PANTHER" id="PTHR35803">
    <property type="entry name" value="GLUCAN 1,4-ALPHA-GLUCOSIDASE SUSB-RELATED"/>
    <property type="match status" value="1"/>
</dbReference>
<dbReference type="InterPro" id="IPR029486">
    <property type="entry name" value="GH97_N"/>
</dbReference>
<dbReference type="Gene3D" id="3.20.20.70">
    <property type="entry name" value="Aldolase class I"/>
    <property type="match status" value="1"/>
</dbReference>
<evidence type="ECO:0000259" key="7">
    <source>
        <dbReference type="Pfam" id="PF14508"/>
    </source>
</evidence>
<dbReference type="OrthoDB" id="57532at2"/>
<evidence type="ECO:0000256" key="4">
    <source>
        <dbReference type="ARBA" id="ARBA00022837"/>
    </source>
</evidence>
<dbReference type="InterPro" id="IPR019563">
    <property type="entry name" value="GH97_catalytic"/>
</dbReference>
<dbReference type="InterPro" id="IPR017853">
    <property type="entry name" value="GH"/>
</dbReference>
<keyword evidence="3" id="KW-0378">Hydrolase</keyword>
<comment type="cofactor">
    <cofactor evidence="1">
        <name>Ca(2+)</name>
        <dbReference type="ChEBI" id="CHEBI:29108"/>
    </cofactor>
</comment>
<feature type="domain" description="Glycosyl-hydrolase 97 catalytic" evidence="6">
    <location>
        <begin position="321"/>
        <end position="463"/>
    </location>
</feature>
<keyword evidence="5" id="KW-0326">Glycosidase</keyword>
<dbReference type="InterPro" id="IPR013785">
    <property type="entry name" value="Aldolase_TIM"/>
</dbReference>
<keyword evidence="4" id="KW-0106">Calcium</keyword>
<sequence length="647" mass="72563">MLLLAVWGLSSCSQTTTAVKSAAIEKEYPLASPDKSLEVRFRLTPDQRAVYTVSRNGTVVLQDSKLGVLMEDADLTKGLALESVSKEEKVTDSYEILTAKRRKNTYRANKRTFRLKTAQGQQMDVIFQVSNDGVAFQYYFPGQTSEKKKITQEVTSFKFPQGAKAWLQPMSDAKTGWERTNPSYEEHYQKGIAVGTPSPFKAGWVFPALFETGESWVLITESGPDGDYCGSRLAQNSPDGEYSVAFPQEQEKFPGGVLNPESTLPWYSPWRIVAVGSLKTIAESTLGTDLAKPAIKMDQGFIKPGKASWSWALLKDDSTVYDVQKRFIDYAARMKWHYTLIDAEWDRKIGYAKIKELADYAKTKNVGLLLWYNSAGSWNGTPFTPKDKMLTRQSRQQEFGRLREMGIKGVKIDFFGGDGQSVMQYYTDILKDAAEYGLLVNFHGCTLPRGWQRTYPNLMTMESIKGFEFITFDQRNADEEPTHATVIPFTRNVFDPMDFTPVNLDKIPRITRRTTKGFELALSVLFTSGIQHYVEIPAGMAKAPAYVQEYMKNVPSVWEDSRFIDGYPGKLVVMARQAEGKWYVAGINGENTAKTLDLDLAFLKGKKGSLITDGNEASGWQQQTVEVSLTGKTAVEIKPNGGFVLVF</sequence>
<evidence type="ECO:0000259" key="6">
    <source>
        <dbReference type="Pfam" id="PF10566"/>
    </source>
</evidence>
<comment type="subunit">
    <text evidence="2">Monomer.</text>
</comment>
<feature type="domain" description="Glycosyl-hydrolase 97 C-terminal oligomerisation" evidence="8">
    <location>
        <begin position="557"/>
        <end position="647"/>
    </location>
</feature>
<dbReference type="Proteomes" id="UP000036458">
    <property type="component" value="Chromosome"/>
</dbReference>
<dbReference type="PATRIC" id="fig|1379910.4.peg.84"/>